<feature type="compositionally biased region" description="Basic and acidic residues" evidence="3">
    <location>
        <begin position="157"/>
        <end position="176"/>
    </location>
</feature>
<dbReference type="InterPro" id="IPR017517">
    <property type="entry name" value="Maleyloyr_isom"/>
</dbReference>
<evidence type="ECO:0000256" key="2">
    <source>
        <dbReference type="ARBA" id="ARBA00023163"/>
    </source>
</evidence>
<feature type="region of interest" description="Disordered" evidence="3">
    <location>
        <begin position="148"/>
        <end position="176"/>
    </location>
</feature>
<evidence type="ECO:0000313" key="4">
    <source>
        <dbReference type="EMBL" id="TDD77960.1"/>
    </source>
</evidence>
<keyword evidence="4" id="KW-0413">Isomerase</keyword>
<dbReference type="EMBL" id="SMKU01000191">
    <property type="protein sequence ID" value="TDD77960.1"/>
    <property type="molecule type" value="Genomic_DNA"/>
</dbReference>
<reference evidence="4 5" key="1">
    <citation type="submission" date="2019-03" db="EMBL/GenBank/DDBJ databases">
        <title>Draft genome sequences of novel Actinobacteria.</title>
        <authorList>
            <person name="Sahin N."/>
            <person name="Ay H."/>
            <person name="Saygin H."/>
        </authorList>
    </citation>
    <scope>NUCLEOTIDE SEQUENCE [LARGE SCALE GENOMIC DNA]</scope>
    <source>
        <strain evidence="4 5">H3C3</strain>
    </source>
</reference>
<name>A0A4R5B0F8_9ACTN</name>
<sequence length="350" mass="37342">MSEDRHPAATGVLAAWVLDACPWDEAAAVGEHVEACRPCAGETRRARNTAGLLAAAVALPPPPGLRDVVLSAARRRRAPGVPLVPAEGLAMAYAEQISSMDRLLGSLDDAHWRMPVPRYASVRDLVVHLAGNDAMVAADLGITSRNRPAISMVDPHGPSEEEERRSVDNPSDHRDAGTREVWHAQARALVRGVSQDSRLLEREASLAGGARVKASGRNALVQRTFETWTHADDIRATLGRPAEPPRGEHLRFIVELGTGLLPRALHALGRHHPGRTARLRLTGTGASEWLVPLAPGEGPGRPDVTVVATAEDFCRLLADRIAPGAFPHHADGDPGIVDDLLRAAATLGCD</sequence>
<dbReference type="InterPro" id="IPR034660">
    <property type="entry name" value="DinB/YfiT-like"/>
</dbReference>
<dbReference type="AlphaFoldDB" id="A0A4R5B0F8"/>
<dbReference type="SUPFAM" id="SSF109854">
    <property type="entry name" value="DinB/YfiT-like putative metalloenzymes"/>
    <property type="match status" value="1"/>
</dbReference>
<comment type="caution">
    <text evidence="4">The sequence shown here is derived from an EMBL/GenBank/DDBJ whole genome shotgun (WGS) entry which is preliminary data.</text>
</comment>
<dbReference type="RefSeq" id="WP_131898830.1">
    <property type="nucleotide sequence ID" value="NZ_SMKU01000191.1"/>
</dbReference>
<keyword evidence="4" id="KW-0670">Pyruvate</keyword>
<evidence type="ECO:0000256" key="1">
    <source>
        <dbReference type="ARBA" id="ARBA00023015"/>
    </source>
</evidence>
<dbReference type="InterPro" id="IPR041916">
    <property type="entry name" value="Anti_sigma_zinc_sf"/>
</dbReference>
<keyword evidence="1" id="KW-0805">Transcription regulation</keyword>
<organism evidence="4 5">
    <name type="scientific">Actinomadura rubrisoli</name>
    <dbReference type="NCBI Taxonomy" id="2530368"/>
    <lineage>
        <taxon>Bacteria</taxon>
        <taxon>Bacillati</taxon>
        <taxon>Actinomycetota</taxon>
        <taxon>Actinomycetes</taxon>
        <taxon>Streptosporangiales</taxon>
        <taxon>Thermomonosporaceae</taxon>
        <taxon>Actinomadura</taxon>
    </lineage>
</organism>
<keyword evidence="2" id="KW-0804">Transcription</keyword>
<dbReference type="Gene3D" id="1.10.10.1320">
    <property type="entry name" value="Anti-sigma factor, zinc-finger domain"/>
    <property type="match status" value="1"/>
</dbReference>
<dbReference type="NCBIfam" id="TIGR03083">
    <property type="entry name" value="maleylpyruvate isomerase family mycothiol-dependent enzyme"/>
    <property type="match status" value="1"/>
</dbReference>
<keyword evidence="5" id="KW-1185">Reference proteome</keyword>
<protein>
    <submittedName>
        <fullName evidence="4">Maleylpyruvate isomerase family mycothiol-dependent enzyme</fullName>
    </submittedName>
</protein>
<gene>
    <name evidence="4" type="ORF">E1298_29105</name>
</gene>
<evidence type="ECO:0000256" key="3">
    <source>
        <dbReference type="SAM" id="MobiDB-lite"/>
    </source>
</evidence>
<dbReference type="Proteomes" id="UP000294513">
    <property type="component" value="Unassembled WGS sequence"/>
</dbReference>
<dbReference type="GO" id="GO:0016853">
    <property type="term" value="F:isomerase activity"/>
    <property type="evidence" value="ECO:0007669"/>
    <property type="project" value="UniProtKB-KW"/>
</dbReference>
<evidence type="ECO:0000313" key="5">
    <source>
        <dbReference type="Proteomes" id="UP000294513"/>
    </source>
</evidence>
<accession>A0A4R5B0F8</accession>
<dbReference type="OrthoDB" id="4321761at2"/>
<proteinExistence type="predicted"/>